<dbReference type="InterPro" id="IPR015943">
    <property type="entry name" value="WD40/YVTN_repeat-like_dom_sf"/>
</dbReference>
<feature type="repeat" description="WD" evidence="3">
    <location>
        <begin position="174"/>
        <end position="215"/>
    </location>
</feature>
<sequence length="392" mass="42697">MWNLARGIIGLLPCLRGGRLVKEKTSSCFGKRSGASPERQGPSDKERGKKLQGHSQRVTALEVSPNEHFLASGSQDGTVKLWELGGVQVKSFDLNSGAIHSLAVAPNNGLVAAASAAGVLGLWNLEKGDGHRLEGHTSEVLLLKFSPDGKLPASCSVDGTVRVWVTTGEFWGILNGHSDRVTDLAFSPDSQFLVSCSTDGTVLLWYLATQAVFATMTGHEGVVSSVVFSSDGEQILSCSYDNTIRFWSREGTATGFIKHDTAQFNSIAFSPDNRMLVSSSKDQTIRIWDSETKACKGFYQVYAPVDKVPFTVDCKNIKTNRGFIRLESLLTSSPPLPLDSSYQAFEMKEWLSGRTRNTIYLPDEGCQSILAAHKMALGHSSGRISFIDLRHF</sequence>
<dbReference type="PROSITE" id="PS50082">
    <property type="entry name" value="WD_REPEATS_2"/>
    <property type="match status" value="5"/>
</dbReference>
<accession>A0A9P5A5Z1</accession>
<dbReference type="InterPro" id="IPR036322">
    <property type="entry name" value="WD40_repeat_dom_sf"/>
</dbReference>
<dbReference type="Proteomes" id="UP000730481">
    <property type="component" value="Unassembled WGS sequence"/>
</dbReference>
<dbReference type="Pfam" id="PF00400">
    <property type="entry name" value="WD40"/>
    <property type="match status" value="5"/>
</dbReference>
<evidence type="ECO:0000256" key="2">
    <source>
        <dbReference type="ARBA" id="ARBA00022737"/>
    </source>
</evidence>
<gene>
    <name evidence="5" type="ORF">FBEOM_13299</name>
</gene>
<reference evidence="5" key="1">
    <citation type="journal article" date="2017" name="Mycologia">
        <title>Fusarium algeriense, sp. nov., a novel toxigenic crown rot pathogen of durum wheat from Algeria is nested in the Fusarium burgessii species complex.</title>
        <authorList>
            <person name="Laraba I."/>
            <person name="Keddad A."/>
            <person name="Boureghda H."/>
            <person name="Abdallah N."/>
            <person name="Vaughan M.M."/>
            <person name="Proctor R.H."/>
            <person name="Busman M."/>
            <person name="O'Donnell K."/>
        </authorList>
    </citation>
    <scope>NUCLEOTIDE SEQUENCE</scope>
    <source>
        <strain evidence="5">NRRL 25174</strain>
    </source>
</reference>
<evidence type="ECO:0000256" key="3">
    <source>
        <dbReference type="PROSITE-ProRule" id="PRU00221"/>
    </source>
</evidence>
<dbReference type="CDD" id="cd00200">
    <property type="entry name" value="WD40"/>
    <property type="match status" value="1"/>
</dbReference>
<dbReference type="PANTHER" id="PTHR19879">
    <property type="entry name" value="TRANSCRIPTION INITIATION FACTOR TFIID"/>
    <property type="match status" value="1"/>
</dbReference>
<dbReference type="SMART" id="SM00320">
    <property type="entry name" value="WD40"/>
    <property type="match status" value="6"/>
</dbReference>
<keyword evidence="6" id="KW-1185">Reference proteome</keyword>
<keyword evidence="2" id="KW-0677">Repeat</keyword>
<dbReference type="InterPro" id="IPR019775">
    <property type="entry name" value="WD40_repeat_CS"/>
</dbReference>
<dbReference type="PANTHER" id="PTHR19879:SF9">
    <property type="entry name" value="TRANSCRIPTION INITIATION FACTOR TFIID SUBUNIT 5"/>
    <property type="match status" value="1"/>
</dbReference>
<dbReference type="OrthoDB" id="538223at2759"/>
<comment type="caution">
    <text evidence="5">The sequence shown here is derived from an EMBL/GenBank/DDBJ whole genome shotgun (WGS) entry which is preliminary data.</text>
</comment>
<dbReference type="PROSITE" id="PS00678">
    <property type="entry name" value="WD_REPEATS_1"/>
    <property type="match status" value="1"/>
</dbReference>
<dbReference type="InterPro" id="IPR020472">
    <property type="entry name" value="WD40_PAC1"/>
</dbReference>
<feature type="repeat" description="WD" evidence="3">
    <location>
        <begin position="216"/>
        <end position="248"/>
    </location>
</feature>
<evidence type="ECO:0000313" key="6">
    <source>
        <dbReference type="Proteomes" id="UP000730481"/>
    </source>
</evidence>
<feature type="repeat" description="WD" evidence="3">
    <location>
        <begin position="257"/>
        <end position="289"/>
    </location>
</feature>
<evidence type="ECO:0000256" key="1">
    <source>
        <dbReference type="ARBA" id="ARBA00022574"/>
    </source>
</evidence>
<dbReference type="SUPFAM" id="SSF50978">
    <property type="entry name" value="WD40 repeat-like"/>
    <property type="match status" value="1"/>
</dbReference>
<evidence type="ECO:0000313" key="5">
    <source>
        <dbReference type="EMBL" id="KAF4332895.1"/>
    </source>
</evidence>
<evidence type="ECO:0000256" key="4">
    <source>
        <dbReference type="SAM" id="MobiDB-lite"/>
    </source>
</evidence>
<dbReference type="InterPro" id="IPR001680">
    <property type="entry name" value="WD40_rpt"/>
</dbReference>
<feature type="repeat" description="WD" evidence="3">
    <location>
        <begin position="51"/>
        <end position="84"/>
    </location>
</feature>
<feature type="region of interest" description="Disordered" evidence="4">
    <location>
        <begin position="26"/>
        <end position="55"/>
    </location>
</feature>
<dbReference type="Gene3D" id="2.130.10.10">
    <property type="entry name" value="YVTN repeat-like/Quinoprotein amine dehydrogenase"/>
    <property type="match status" value="3"/>
</dbReference>
<dbReference type="EMBL" id="PVQB02000950">
    <property type="protein sequence ID" value="KAF4332895.1"/>
    <property type="molecule type" value="Genomic_DNA"/>
</dbReference>
<keyword evidence="1 3" id="KW-0853">WD repeat</keyword>
<proteinExistence type="predicted"/>
<protein>
    <submittedName>
        <fullName evidence="5">WD40 repeat</fullName>
    </submittedName>
</protein>
<feature type="repeat" description="WD" evidence="3">
    <location>
        <begin position="133"/>
        <end position="164"/>
    </location>
</feature>
<dbReference type="PROSITE" id="PS50294">
    <property type="entry name" value="WD_REPEATS_REGION"/>
    <property type="match status" value="5"/>
</dbReference>
<reference evidence="5" key="2">
    <citation type="submission" date="2020-02" db="EMBL/GenBank/DDBJ databases">
        <title>Identification and distribution of gene clusters putatively required for synthesis of sphingolipid metabolism inhibitors in phylogenetically diverse species of the filamentous fungus Fusarium.</title>
        <authorList>
            <person name="Kim H.-S."/>
            <person name="Busman M."/>
            <person name="Brown D.W."/>
            <person name="Divon H."/>
            <person name="Uhlig S."/>
            <person name="Proctor R.H."/>
        </authorList>
    </citation>
    <scope>NUCLEOTIDE SEQUENCE</scope>
    <source>
        <strain evidence="5">NRRL 25174</strain>
    </source>
</reference>
<name>A0A9P5A5Z1_9HYPO</name>
<organism evidence="5 6">
    <name type="scientific">Fusarium beomiforme</name>
    <dbReference type="NCBI Taxonomy" id="44412"/>
    <lineage>
        <taxon>Eukaryota</taxon>
        <taxon>Fungi</taxon>
        <taxon>Dikarya</taxon>
        <taxon>Ascomycota</taxon>
        <taxon>Pezizomycotina</taxon>
        <taxon>Sordariomycetes</taxon>
        <taxon>Hypocreomycetidae</taxon>
        <taxon>Hypocreales</taxon>
        <taxon>Nectriaceae</taxon>
        <taxon>Fusarium</taxon>
        <taxon>Fusarium burgessii species complex</taxon>
    </lineage>
</organism>
<dbReference type="AlphaFoldDB" id="A0A9P5A5Z1"/>
<dbReference type="PRINTS" id="PR00320">
    <property type="entry name" value="GPROTEINBRPT"/>
</dbReference>